<accession>A0ABU6D1C3</accession>
<dbReference type="SUPFAM" id="SSF46767">
    <property type="entry name" value="Methylated DNA-protein cysteine methyltransferase, C-terminal domain"/>
    <property type="match status" value="1"/>
</dbReference>
<dbReference type="RefSeq" id="WP_324697380.1">
    <property type="nucleotide sequence ID" value="NZ_JAYMYJ010000145.1"/>
</dbReference>
<evidence type="ECO:0000256" key="1">
    <source>
        <dbReference type="ARBA" id="ARBA00022763"/>
    </source>
</evidence>
<evidence type="ECO:0000259" key="2">
    <source>
        <dbReference type="Pfam" id="PF01035"/>
    </source>
</evidence>
<dbReference type="Pfam" id="PF01035">
    <property type="entry name" value="DNA_binding_1"/>
    <property type="match status" value="1"/>
</dbReference>
<keyword evidence="4" id="KW-1185">Reference proteome</keyword>
<dbReference type="Gene3D" id="1.10.10.10">
    <property type="entry name" value="Winged helix-like DNA-binding domain superfamily/Winged helix DNA-binding domain"/>
    <property type="match status" value="1"/>
</dbReference>
<proteinExistence type="predicted"/>
<evidence type="ECO:0000313" key="4">
    <source>
        <dbReference type="Proteomes" id="UP001308005"/>
    </source>
</evidence>
<comment type="caution">
    <text evidence="3">The sequence shown here is derived from an EMBL/GenBank/DDBJ whole genome shotgun (WGS) entry which is preliminary data.</text>
</comment>
<dbReference type="PANTHER" id="PTHR42942:SF1">
    <property type="entry name" value="ALKYLTRANSFERASE-LIKE PROTEIN 1"/>
    <property type="match status" value="1"/>
</dbReference>
<feature type="domain" description="Methylated-DNA-[protein]-cysteine S-methyltransferase DNA binding" evidence="2">
    <location>
        <begin position="7"/>
        <end position="88"/>
    </location>
</feature>
<name>A0ABU6D1C3_9GAMM</name>
<evidence type="ECO:0000313" key="3">
    <source>
        <dbReference type="EMBL" id="MEB4592857.1"/>
    </source>
</evidence>
<dbReference type="InterPro" id="IPR036388">
    <property type="entry name" value="WH-like_DNA-bd_sf"/>
</dbReference>
<sequence>MELPGKHQRIYAIVRQIPPGHVATYGDVAALAGLPGHARLVGYALHALTEFSDVPWQRVINARGAISLGRAYPGGELHQRRLLEAEGVEFDANAKINLKRFRWRPV</sequence>
<organism evidence="3 4">
    <name type="scientific">Candidatus Thiothrix phosphatis</name>
    <dbReference type="NCBI Taxonomy" id="3112415"/>
    <lineage>
        <taxon>Bacteria</taxon>
        <taxon>Pseudomonadati</taxon>
        <taxon>Pseudomonadota</taxon>
        <taxon>Gammaproteobacteria</taxon>
        <taxon>Thiotrichales</taxon>
        <taxon>Thiotrichaceae</taxon>
        <taxon>Thiothrix</taxon>
    </lineage>
</organism>
<reference evidence="4" key="1">
    <citation type="submission" date="2023-07" db="EMBL/GenBank/DDBJ databases">
        <title>The carbon used by Thiothrix.</title>
        <authorList>
            <person name="Chen L."/>
        </authorList>
    </citation>
    <scope>NUCLEOTIDE SEQUENCE [LARGE SCALE GENOMIC DNA]</scope>
</reference>
<dbReference type="EMBL" id="JAYMYJ010000145">
    <property type="protein sequence ID" value="MEB4592857.1"/>
    <property type="molecule type" value="Genomic_DNA"/>
</dbReference>
<keyword evidence="1" id="KW-0227">DNA damage</keyword>
<gene>
    <name evidence="3" type="ORF">VSS37_17900</name>
</gene>
<protein>
    <submittedName>
        <fullName evidence="3">MGMT family protein</fullName>
    </submittedName>
</protein>
<dbReference type="InterPro" id="IPR036217">
    <property type="entry name" value="MethylDNA_cys_MeTrfase_DNAb"/>
</dbReference>
<dbReference type="PANTHER" id="PTHR42942">
    <property type="entry name" value="6-O-METHYLGUANINE DNA METHYLTRANSFERASE"/>
    <property type="match status" value="1"/>
</dbReference>
<dbReference type="Proteomes" id="UP001308005">
    <property type="component" value="Unassembled WGS sequence"/>
</dbReference>
<dbReference type="CDD" id="cd06445">
    <property type="entry name" value="ATase"/>
    <property type="match status" value="1"/>
</dbReference>
<dbReference type="InterPro" id="IPR014048">
    <property type="entry name" value="MethylDNA_cys_MeTrfase_DNA-bd"/>
</dbReference>
<dbReference type="InterPro" id="IPR052520">
    <property type="entry name" value="ATL_DNA_repair"/>
</dbReference>